<organism evidence="1">
    <name type="scientific">hydrothermal vent metagenome</name>
    <dbReference type="NCBI Taxonomy" id="652676"/>
    <lineage>
        <taxon>unclassified sequences</taxon>
        <taxon>metagenomes</taxon>
        <taxon>ecological metagenomes</taxon>
    </lineage>
</organism>
<protein>
    <submittedName>
        <fullName evidence="1">Uncharacterized protein</fullName>
    </submittedName>
</protein>
<sequence>MTDTKKTVEQLIHEEKYEEAHSILMSLFHEKNDDAEVYYMLGTYFNAVGDISNAVRSFKKSSELKPNDSEYFLALGMAYEVFDEPKLAVDAYFKVIELNHETALAMQRLEVLKRKVKQV</sequence>
<proteinExistence type="predicted"/>
<dbReference type="InterPro" id="IPR011990">
    <property type="entry name" value="TPR-like_helical_dom_sf"/>
</dbReference>
<accession>A0A1W1CMU3</accession>
<dbReference type="InterPro" id="IPR019734">
    <property type="entry name" value="TPR_rpt"/>
</dbReference>
<dbReference type="PROSITE" id="PS50293">
    <property type="entry name" value="TPR_REGION"/>
    <property type="match status" value="1"/>
</dbReference>
<dbReference type="Gene3D" id="1.25.40.10">
    <property type="entry name" value="Tetratricopeptide repeat domain"/>
    <property type="match status" value="1"/>
</dbReference>
<evidence type="ECO:0000313" key="1">
    <source>
        <dbReference type="EMBL" id="SFV67055.1"/>
    </source>
</evidence>
<dbReference type="SUPFAM" id="SSF48452">
    <property type="entry name" value="TPR-like"/>
    <property type="match status" value="1"/>
</dbReference>
<gene>
    <name evidence="1" type="ORF">MNB_SV-10-896</name>
</gene>
<reference evidence="1" key="1">
    <citation type="submission" date="2016-10" db="EMBL/GenBank/DDBJ databases">
        <authorList>
            <person name="de Groot N.N."/>
        </authorList>
    </citation>
    <scope>NUCLEOTIDE SEQUENCE</scope>
</reference>
<dbReference type="AlphaFoldDB" id="A0A1W1CMU3"/>
<dbReference type="PROSITE" id="PS50005">
    <property type="entry name" value="TPR"/>
    <property type="match status" value="1"/>
</dbReference>
<dbReference type="EMBL" id="FPHL01000045">
    <property type="protein sequence ID" value="SFV67055.1"/>
    <property type="molecule type" value="Genomic_DNA"/>
</dbReference>
<dbReference type="SMART" id="SM00028">
    <property type="entry name" value="TPR"/>
    <property type="match status" value="2"/>
</dbReference>
<dbReference type="Pfam" id="PF13181">
    <property type="entry name" value="TPR_8"/>
    <property type="match status" value="1"/>
</dbReference>
<name>A0A1W1CMU3_9ZZZZ</name>